<dbReference type="EMBL" id="JBBPBN010000047">
    <property type="protein sequence ID" value="KAK8994980.1"/>
    <property type="molecule type" value="Genomic_DNA"/>
</dbReference>
<sequence length="239" mass="26655">MGHKDSLGPGIGRKKFQICENSPQSDTAYDKALISTSLLEPCSELTFEERLSIPITEDNHPSSRLGYNDLRVNEIHIVNQKPVVSPSFDVQEKPPHKLVANIFVLVPLTLETGFPLLNLSFPSITQVQTKLLRNTTLPLGGGSPRRRDHKRTGYQMGLRTGNERKGNRDNYRGNQVYGDGKSWQDEAYISPSIATTAINATTAFPDQFSMAAPPTFFVQGPNEMARQQLLFMRILIGQQ</sequence>
<accession>A0ABR2Q3F6</accession>
<gene>
    <name evidence="2" type="ORF">V6N11_046046</name>
</gene>
<comment type="caution">
    <text evidence="2">The sequence shown here is derived from an EMBL/GenBank/DDBJ whole genome shotgun (WGS) entry which is preliminary data.</text>
</comment>
<evidence type="ECO:0000313" key="2">
    <source>
        <dbReference type="EMBL" id="KAK8994980.1"/>
    </source>
</evidence>
<name>A0ABR2Q3F6_9ROSI</name>
<reference evidence="2 3" key="1">
    <citation type="journal article" date="2024" name="G3 (Bethesda)">
        <title>Genome assembly of Hibiscus sabdariffa L. provides insights into metabolisms of medicinal natural products.</title>
        <authorList>
            <person name="Kim T."/>
        </authorList>
    </citation>
    <scope>NUCLEOTIDE SEQUENCE [LARGE SCALE GENOMIC DNA]</scope>
    <source>
        <strain evidence="2">TK-2024</strain>
        <tissue evidence="2">Old leaves</tissue>
    </source>
</reference>
<organism evidence="2 3">
    <name type="scientific">Hibiscus sabdariffa</name>
    <name type="common">roselle</name>
    <dbReference type="NCBI Taxonomy" id="183260"/>
    <lineage>
        <taxon>Eukaryota</taxon>
        <taxon>Viridiplantae</taxon>
        <taxon>Streptophyta</taxon>
        <taxon>Embryophyta</taxon>
        <taxon>Tracheophyta</taxon>
        <taxon>Spermatophyta</taxon>
        <taxon>Magnoliopsida</taxon>
        <taxon>eudicotyledons</taxon>
        <taxon>Gunneridae</taxon>
        <taxon>Pentapetalae</taxon>
        <taxon>rosids</taxon>
        <taxon>malvids</taxon>
        <taxon>Malvales</taxon>
        <taxon>Malvaceae</taxon>
        <taxon>Malvoideae</taxon>
        <taxon>Hibiscus</taxon>
    </lineage>
</organism>
<feature type="region of interest" description="Disordered" evidence="1">
    <location>
        <begin position="157"/>
        <end position="176"/>
    </location>
</feature>
<proteinExistence type="predicted"/>
<protein>
    <submittedName>
        <fullName evidence="2">Uncharacterized protein</fullName>
    </submittedName>
</protein>
<keyword evidence="3" id="KW-1185">Reference proteome</keyword>
<feature type="compositionally biased region" description="Basic and acidic residues" evidence="1">
    <location>
        <begin position="161"/>
        <end position="171"/>
    </location>
</feature>
<evidence type="ECO:0000256" key="1">
    <source>
        <dbReference type="SAM" id="MobiDB-lite"/>
    </source>
</evidence>
<evidence type="ECO:0000313" key="3">
    <source>
        <dbReference type="Proteomes" id="UP001396334"/>
    </source>
</evidence>
<dbReference type="Proteomes" id="UP001396334">
    <property type="component" value="Unassembled WGS sequence"/>
</dbReference>